<organism evidence="1 2">
    <name type="scientific">Thiohalocapsa halophila</name>
    <dbReference type="NCBI Taxonomy" id="69359"/>
    <lineage>
        <taxon>Bacteria</taxon>
        <taxon>Pseudomonadati</taxon>
        <taxon>Pseudomonadota</taxon>
        <taxon>Gammaproteobacteria</taxon>
        <taxon>Chromatiales</taxon>
        <taxon>Chromatiaceae</taxon>
        <taxon>Thiohalocapsa</taxon>
    </lineage>
</organism>
<gene>
    <name evidence="1" type="ORF">CKO31_15380</name>
</gene>
<name>A0ABS1CJL3_9GAMM</name>
<dbReference type="Proteomes" id="UP000748752">
    <property type="component" value="Unassembled WGS sequence"/>
</dbReference>
<sequence>MDYARLMLEPGDGTVTKASLLARNVLDPLVPRHPWSFFPLDYPLMLCAEHSALTGNLFFQDNLLHFLLHRG</sequence>
<evidence type="ECO:0000313" key="2">
    <source>
        <dbReference type="Proteomes" id="UP000748752"/>
    </source>
</evidence>
<proteinExistence type="predicted"/>
<dbReference type="RefSeq" id="WP_200239321.1">
    <property type="nucleotide sequence ID" value="NZ_NRRV01000039.1"/>
</dbReference>
<reference evidence="1 2" key="1">
    <citation type="journal article" date="2020" name="Microorganisms">
        <title>Osmotic Adaptation and Compatible Solute Biosynthesis of Phototrophic Bacteria as Revealed from Genome Analyses.</title>
        <authorList>
            <person name="Imhoff J.F."/>
            <person name="Rahn T."/>
            <person name="Kunzel S."/>
            <person name="Keller A."/>
            <person name="Neulinger S.C."/>
        </authorList>
    </citation>
    <scope>NUCLEOTIDE SEQUENCE [LARGE SCALE GENOMIC DNA]</scope>
    <source>
        <strain evidence="1 2">DSM 6210</strain>
    </source>
</reference>
<keyword evidence="2" id="KW-1185">Reference proteome</keyword>
<dbReference type="EMBL" id="NRRV01000039">
    <property type="protein sequence ID" value="MBK1632095.1"/>
    <property type="molecule type" value="Genomic_DNA"/>
</dbReference>
<protein>
    <submittedName>
        <fullName evidence="1">Uncharacterized protein</fullName>
    </submittedName>
</protein>
<evidence type="ECO:0000313" key="1">
    <source>
        <dbReference type="EMBL" id="MBK1632095.1"/>
    </source>
</evidence>
<accession>A0ABS1CJL3</accession>
<comment type="caution">
    <text evidence="1">The sequence shown here is derived from an EMBL/GenBank/DDBJ whole genome shotgun (WGS) entry which is preliminary data.</text>
</comment>